<keyword evidence="1" id="KW-0812">Transmembrane</keyword>
<comment type="caution">
    <text evidence="2">The sequence shown here is derived from an EMBL/GenBank/DDBJ whole genome shotgun (WGS) entry which is preliminary data.</text>
</comment>
<organism evidence="2 3">
    <name type="scientific">Dermatophagoides pteronyssinus</name>
    <name type="common">European house dust mite</name>
    <dbReference type="NCBI Taxonomy" id="6956"/>
    <lineage>
        <taxon>Eukaryota</taxon>
        <taxon>Metazoa</taxon>
        <taxon>Ecdysozoa</taxon>
        <taxon>Arthropoda</taxon>
        <taxon>Chelicerata</taxon>
        <taxon>Arachnida</taxon>
        <taxon>Acari</taxon>
        <taxon>Acariformes</taxon>
        <taxon>Sarcoptiformes</taxon>
        <taxon>Astigmata</taxon>
        <taxon>Psoroptidia</taxon>
        <taxon>Analgoidea</taxon>
        <taxon>Pyroglyphidae</taxon>
        <taxon>Dermatophagoidinae</taxon>
        <taxon>Dermatophagoides</taxon>
    </lineage>
</organism>
<feature type="transmembrane region" description="Helical" evidence="1">
    <location>
        <begin position="122"/>
        <end position="146"/>
    </location>
</feature>
<dbReference type="Proteomes" id="UP000887458">
    <property type="component" value="Unassembled WGS sequence"/>
</dbReference>
<protein>
    <submittedName>
        <fullName evidence="2">Uncharacterized protein</fullName>
    </submittedName>
</protein>
<evidence type="ECO:0000256" key="1">
    <source>
        <dbReference type="SAM" id="Phobius"/>
    </source>
</evidence>
<accession>A0ABQ8JWF2</accession>
<name>A0ABQ8JWF2_DERPT</name>
<evidence type="ECO:0000313" key="3">
    <source>
        <dbReference type="Proteomes" id="UP000887458"/>
    </source>
</evidence>
<keyword evidence="1" id="KW-1133">Transmembrane helix</keyword>
<reference evidence="2 3" key="1">
    <citation type="journal article" date="2018" name="J. Allergy Clin. Immunol.">
        <title>High-quality assembly of Dermatophagoides pteronyssinus genome and transcriptome reveals a wide range of novel allergens.</title>
        <authorList>
            <person name="Liu X.Y."/>
            <person name="Yang K.Y."/>
            <person name="Wang M.Q."/>
            <person name="Kwok J.S."/>
            <person name="Zeng X."/>
            <person name="Yang Z."/>
            <person name="Xiao X.J."/>
            <person name="Lau C.P."/>
            <person name="Li Y."/>
            <person name="Huang Z.M."/>
            <person name="Ba J.G."/>
            <person name="Yim A.K."/>
            <person name="Ouyang C.Y."/>
            <person name="Ngai S.M."/>
            <person name="Chan T.F."/>
            <person name="Leung E.L."/>
            <person name="Liu L."/>
            <person name="Liu Z.G."/>
            <person name="Tsui S.K."/>
        </authorList>
    </citation>
    <scope>NUCLEOTIDE SEQUENCE [LARGE SCALE GENOMIC DNA]</scope>
    <source>
        <strain evidence="2">Derp</strain>
    </source>
</reference>
<gene>
    <name evidence="2" type="ORF">DERP_002725</name>
</gene>
<keyword evidence="3" id="KW-1185">Reference proteome</keyword>
<dbReference type="EMBL" id="NJHN03000008">
    <property type="protein sequence ID" value="KAH9426626.1"/>
    <property type="molecule type" value="Genomic_DNA"/>
</dbReference>
<proteinExistence type="predicted"/>
<evidence type="ECO:0000313" key="2">
    <source>
        <dbReference type="EMBL" id="KAH9426626.1"/>
    </source>
</evidence>
<sequence>MVVNGGGGGQSSFVIIGHVPSKTPSIAIVILVAIFDCVAGSIIDEDVVGCCVGTGQPPTTATDCCVTIAFNCLFKSCKLISGLHPLNNNVSNNSSCLIIFDDILPPPPLQDGTIIDEFKAKLFEVIIVVVAVGGGVVIVCSTEGIII</sequence>
<keyword evidence="1" id="KW-0472">Membrane</keyword>
<reference evidence="2 3" key="2">
    <citation type="journal article" date="2022" name="Mol. Biol. Evol.">
        <title>Comparative Genomics Reveals Insights into the Divergent Evolution of Astigmatic Mites and Household Pest Adaptations.</title>
        <authorList>
            <person name="Xiong Q."/>
            <person name="Wan A.T."/>
            <person name="Liu X."/>
            <person name="Fung C.S."/>
            <person name="Xiao X."/>
            <person name="Malainual N."/>
            <person name="Hou J."/>
            <person name="Wang L."/>
            <person name="Wang M."/>
            <person name="Yang K.Y."/>
            <person name="Cui Y."/>
            <person name="Leung E.L."/>
            <person name="Nong W."/>
            <person name="Shin S.K."/>
            <person name="Au S.W."/>
            <person name="Jeong K.Y."/>
            <person name="Chew F.T."/>
            <person name="Hui J.H."/>
            <person name="Leung T.F."/>
            <person name="Tungtrongchitr A."/>
            <person name="Zhong N."/>
            <person name="Liu Z."/>
            <person name="Tsui S.K."/>
        </authorList>
    </citation>
    <scope>NUCLEOTIDE SEQUENCE [LARGE SCALE GENOMIC DNA]</scope>
    <source>
        <strain evidence="2">Derp</strain>
    </source>
</reference>